<dbReference type="EMBL" id="CP012700">
    <property type="protein sequence ID" value="ALH81577.1"/>
    <property type="molecule type" value="Genomic_DNA"/>
</dbReference>
<dbReference type="OrthoDB" id="791062at2"/>
<reference evidence="1 2" key="1">
    <citation type="journal article" date="2015" name="Genome Announc.">
        <title>Complete Genome Sequence of Polypropylene Glycol- and Polyethylene Glycol-Degrading Sphingopyxis macrogoltabida Strain EY-1.</title>
        <authorList>
            <person name="Ohtsubo Y."/>
            <person name="Nagata Y."/>
            <person name="Numata M."/>
            <person name="Tsuchikane K."/>
            <person name="Hosoyama A."/>
            <person name="Yamazoe A."/>
            <person name="Tsuda M."/>
            <person name="Fujita N."/>
            <person name="Kawai F."/>
        </authorList>
    </citation>
    <scope>NUCLEOTIDE SEQUENCE [LARGE SCALE GENOMIC DNA]</scope>
    <source>
        <strain evidence="1 2">EY-1</strain>
    </source>
</reference>
<dbReference type="Proteomes" id="UP000058074">
    <property type="component" value="Chromosome"/>
</dbReference>
<evidence type="ECO:0000313" key="1">
    <source>
        <dbReference type="EMBL" id="ALH81577.1"/>
    </source>
</evidence>
<evidence type="ECO:0000313" key="2">
    <source>
        <dbReference type="Proteomes" id="UP000058074"/>
    </source>
</evidence>
<sequence>MPEIIPITVYQFDELDERAKDKARDWYRQGAFDHDWYDFVFSDFEAICDILGITLRTNPVSHVGGTKREEPQIFFTGFASQGDGASFAGSYAYRPRSSKAIRVYAPQDARLHQIADALRYIQRQHFYRLSADIRHRGRYYHEYCMDIAVEREGIAFGSPAEETIIEALRDLARWLYRRLESEFEYLTSEQAVDEAITANGYTFVENGKPFG</sequence>
<dbReference type="RefSeq" id="WP_054588744.1">
    <property type="nucleotide sequence ID" value="NZ_CP012700.1"/>
</dbReference>
<proteinExistence type="predicted"/>
<dbReference type="AlphaFoldDB" id="A0A0N9V107"/>
<organism evidence="1 2">
    <name type="scientific">Sphingopyxis macrogoltabida</name>
    <name type="common">Sphingomonas macrogoltabidus</name>
    <dbReference type="NCBI Taxonomy" id="33050"/>
    <lineage>
        <taxon>Bacteria</taxon>
        <taxon>Pseudomonadati</taxon>
        <taxon>Pseudomonadota</taxon>
        <taxon>Alphaproteobacteria</taxon>
        <taxon>Sphingomonadales</taxon>
        <taxon>Sphingomonadaceae</taxon>
        <taxon>Sphingopyxis</taxon>
    </lineage>
</organism>
<dbReference type="PATRIC" id="fig|33050.5.peg.3075"/>
<protein>
    <submittedName>
        <fullName evidence="1">Antitoxin of toxin-antitoxin stability system</fullName>
    </submittedName>
</protein>
<dbReference type="KEGG" id="smag:AN936_14815"/>
<name>A0A0N9V107_SPHMC</name>
<accession>A0A0N9V107</accession>
<gene>
    <name evidence="1" type="ORF">AN936_14815</name>
</gene>